<gene>
    <name evidence="1" type="ORF">Syun_018698</name>
</gene>
<dbReference type="AlphaFoldDB" id="A0AAP0IV31"/>
<comment type="caution">
    <text evidence="1">The sequence shown here is derived from an EMBL/GenBank/DDBJ whole genome shotgun (WGS) entry which is preliminary data.</text>
</comment>
<dbReference type="EMBL" id="JBBNAF010000008">
    <property type="protein sequence ID" value="KAK9121081.1"/>
    <property type="molecule type" value="Genomic_DNA"/>
</dbReference>
<sequence>MTNGRAHYLVGISKQSNAQLAPPTFLPPHNKHKPAKSIHQIVNKKQTNFLATVAKTILRTLYDHARSNLHSSS</sequence>
<reference evidence="1 2" key="1">
    <citation type="submission" date="2024-01" db="EMBL/GenBank/DDBJ databases">
        <title>Genome assemblies of Stephania.</title>
        <authorList>
            <person name="Yang L."/>
        </authorList>
    </citation>
    <scope>NUCLEOTIDE SEQUENCE [LARGE SCALE GENOMIC DNA]</scope>
    <source>
        <strain evidence="1">YNDBR</strain>
        <tissue evidence="1">Leaf</tissue>
    </source>
</reference>
<name>A0AAP0IV31_9MAGN</name>
<organism evidence="1 2">
    <name type="scientific">Stephania yunnanensis</name>
    <dbReference type="NCBI Taxonomy" id="152371"/>
    <lineage>
        <taxon>Eukaryota</taxon>
        <taxon>Viridiplantae</taxon>
        <taxon>Streptophyta</taxon>
        <taxon>Embryophyta</taxon>
        <taxon>Tracheophyta</taxon>
        <taxon>Spermatophyta</taxon>
        <taxon>Magnoliopsida</taxon>
        <taxon>Ranunculales</taxon>
        <taxon>Menispermaceae</taxon>
        <taxon>Menispermoideae</taxon>
        <taxon>Cissampelideae</taxon>
        <taxon>Stephania</taxon>
    </lineage>
</organism>
<protein>
    <submittedName>
        <fullName evidence="1">Uncharacterized protein</fullName>
    </submittedName>
</protein>
<dbReference type="Proteomes" id="UP001420932">
    <property type="component" value="Unassembled WGS sequence"/>
</dbReference>
<evidence type="ECO:0000313" key="1">
    <source>
        <dbReference type="EMBL" id="KAK9121081.1"/>
    </source>
</evidence>
<keyword evidence="2" id="KW-1185">Reference proteome</keyword>
<proteinExistence type="predicted"/>
<accession>A0AAP0IV31</accession>
<evidence type="ECO:0000313" key="2">
    <source>
        <dbReference type="Proteomes" id="UP001420932"/>
    </source>
</evidence>